<dbReference type="AlphaFoldDB" id="F3KZL5"/>
<dbReference type="InterPro" id="IPR012434">
    <property type="entry name" value="DUF1631"/>
</dbReference>
<gene>
    <name evidence="2" type="ORF">IMCC3088_421</name>
</gene>
<dbReference type="InterPro" id="IPR035919">
    <property type="entry name" value="EAL_sf"/>
</dbReference>
<keyword evidence="3" id="KW-1185">Reference proteome</keyword>
<evidence type="ECO:0000256" key="1">
    <source>
        <dbReference type="SAM" id="MobiDB-lite"/>
    </source>
</evidence>
<feature type="compositionally biased region" description="Basic and acidic residues" evidence="1">
    <location>
        <begin position="354"/>
        <end position="365"/>
    </location>
</feature>
<name>F3KZL5_9GAMM</name>
<organism evidence="2 3">
    <name type="scientific">Aequoribacter fuscus</name>
    <dbReference type="NCBI Taxonomy" id="2518989"/>
    <lineage>
        <taxon>Bacteria</taxon>
        <taxon>Pseudomonadati</taxon>
        <taxon>Pseudomonadota</taxon>
        <taxon>Gammaproteobacteria</taxon>
        <taxon>Cellvibrionales</taxon>
        <taxon>Halieaceae</taxon>
        <taxon>Aequoribacter</taxon>
    </lineage>
</organism>
<reference evidence="2 3" key="1">
    <citation type="journal article" date="2011" name="J. Bacteriol.">
        <title>Genome sequence of strain IMCC3088, a proteorhodopsin-containing marine bacterium belonging to the OM60/NOR5 clade.</title>
        <authorList>
            <person name="Jang Y."/>
            <person name="Oh H.M."/>
            <person name="Kang I."/>
            <person name="Lee K."/>
            <person name="Yang S.J."/>
            <person name="Cho J.C."/>
        </authorList>
    </citation>
    <scope>NUCLEOTIDE SEQUENCE [LARGE SCALE GENOMIC DNA]</scope>
    <source>
        <strain evidence="2 3">IMCC3088</strain>
    </source>
</reference>
<dbReference type="Pfam" id="PF07793">
    <property type="entry name" value="DUF1631"/>
    <property type="match status" value="2"/>
</dbReference>
<evidence type="ECO:0000313" key="2">
    <source>
        <dbReference type="EMBL" id="EGG30444.1"/>
    </source>
</evidence>
<dbReference type="STRING" id="2518989.IMCC3088_421"/>
<dbReference type="Gene3D" id="3.20.20.450">
    <property type="entry name" value="EAL domain"/>
    <property type="match status" value="1"/>
</dbReference>
<dbReference type="RefSeq" id="WP_009574856.1">
    <property type="nucleotide sequence ID" value="NZ_AEIG01000014.1"/>
</dbReference>
<dbReference type="Proteomes" id="UP000005615">
    <property type="component" value="Unassembled WGS sequence"/>
</dbReference>
<dbReference type="OrthoDB" id="6188167at2"/>
<evidence type="ECO:0000313" key="3">
    <source>
        <dbReference type="Proteomes" id="UP000005615"/>
    </source>
</evidence>
<proteinExistence type="predicted"/>
<sequence>MSNTAPDNLEIPCLILSDHRQQRGALKFGKNINELLLAVPALPEPGDIPTPPAQVGETGQLFIPSAADTLCLNVEILATAIDHVSLVVLELNTTDELKLRERVRGAPDSHSDTSRARVLTPEEKRALLEKTNHYVLAQLQELFDNLFTALVADLQTASLNPKLLQAQQEIMFEGMRQVEIVKPRMLEILMRDLQRRLQGNPDLKANTHKKRIDQITQEELDLVDLKEFEESLAVKRLLRLGEDHHRGVFELMMIRYASLKGVKPKPNLLPLSLNLLIPSLKRALNQREIPNELSHRIFDFCGHLLLRKAKTVYANINLVLKQAGLEPDVERRLEAGAPLLPSQPNPSRPRPVKPKIERQPSGAQEHDLELSAVAATLPDNNLVTLQVDKDKAAFIERLMASMGDTEDPNEFSDNLVADMFAQVRSDANLNPTLGAAIESLQTPMQQIAREDPNFLINNQHPMRLAFDQLTQLARADLYPNPKLQTRVVDLIAQVGQNQALDSESAAELAEQTAAIRQQQERQFHRNIERLRQVEQGQVRYRDARLATLRELQDALPSTQTSASLCALVTKGWLELLTLNRLRSKDPASEASRLRANIGLFVTVLQARVTNANIEASQVTAATKLLGSIESEISETLPTRVSHVTHCAALRSEVCGQREIDMVNIFDTGLFKELSASNLRERLQSLPRLNRLVRRALAIPVDTWLSDAAQERRVYLAWHNPDQDQFVFANERGQKTLDTNLLGFARLLHRGQHPIRSIEELPILDRQLLQRLHEFTPRRLESTKYFGATNALSSDSFAKQVVVSSQQAMEQRQSMHLALFAANNIDLVAALYDKVIVEAYDNTLIDALTSHLADEQILGHFATAKIAVIFFGESDVSLRKRLKALTRSLNQLTVATGDEMLPLEVQWKTLQIDTALTGGDEATSTLNTLAAASAESALALSNLGRDGLTDNEHLRANFDHTAIALFAFHLHWTHYHSEVVERRIEFRLQDLETGEEIQSPYTTYRNELHPAIDRWRIQAVFAWLQSLAEQEREIPNCVIDIASTSLNELAFCDALLDDISEYGVGTNKLYFRVDLNNSLASVESLQEFTQILSDIGCRIIGSNVMNADPRCLTSATCDLLEVTVDDAGDTNEQQLRQLDSARLLGCPVVFLSPQGASSVPEFLRSSLSGEETLRSAVKPLSQITRELDTLKH</sequence>
<dbReference type="EMBL" id="AEIG01000014">
    <property type="protein sequence ID" value="EGG30444.1"/>
    <property type="molecule type" value="Genomic_DNA"/>
</dbReference>
<feature type="region of interest" description="Disordered" evidence="1">
    <location>
        <begin position="336"/>
        <end position="365"/>
    </location>
</feature>
<dbReference type="eggNOG" id="COG2199">
    <property type="taxonomic scope" value="Bacteria"/>
</dbReference>
<accession>F3KZL5</accession>
<protein>
    <submittedName>
        <fullName evidence="2">Thymidine phosphorylase</fullName>
    </submittedName>
</protein>
<comment type="caution">
    <text evidence="2">The sequence shown here is derived from an EMBL/GenBank/DDBJ whole genome shotgun (WGS) entry which is preliminary data.</text>
</comment>